<organism evidence="12 13">
    <name type="scientific">Alistipes intestinihominis</name>
    <dbReference type="NCBI Taxonomy" id="3133172"/>
    <lineage>
        <taxon>Bacteria</taxon>
        <taxon>Pseudomonadati</taxon>
        <taxon>Bacteroidota</taxon>
        <taxon>Bacteroidia</taxon>
        <taxon>Bacteroidales</taxon>
        <taxon>Rikenellaceae</taxon>
        <taxon>Alistipes</taxon>
    </lineage>
</organism>
<dbReference type="PANTHER" id="PTHR47959:SF13">
    <property type="entry name" value="ATP-DEPENDENT RNA HELICASE RHLE"/>
    <property type="match status" value="1"/>
</dbReference>
<dbReference type="CDD" id="cd00268">
    <property type="entry name" value="DEADc"/>
    <property type="match status" value="1"/>
</dbReference>
<keyword evidence="13" id="KW-1185">Reference proteome</keyword>
<evidence type="ECO:0000256" key="8">
    <source>
        <dbReference type="SAM" id="MobiDB-lite"/>
    </source>
</evidence>
<dbReference type="InterPro" id="IPR014001">
    <property type="entry name" value="Helicase_ATP-bd"/>
</dbReference>
<sequence length="488" mass="53868">MRFDELDLEDEILDGLEDMNFHEMTPVQEHTIPVILDGRDIIGCAQTGTGKTAAYTLPLLNKLLLEGNPDNVVKSLIIVPTRELAQQIDQQFQGFSYYAPISTTVVYGGGDGKGWDIQKKGMLSGSDVVIATPGRMIAHLQNSGVDLSHVEYLILDEADRMLDMGFSEDIMKIVSYMPRERQTIMFSATLPPKIRELAKTILRNPAEVNIAISKPNEAIDQSAYVCYENQKLGIIRELFAEPTDSKTIIFSSSKLKVKELAHTLKRMKLDVAAMHSDLEQAQREEVMLNFKNNKVKILVATDIVARGIDIEDIGLVLNYDVPHDPEDYIHRIGRTARAAATGSAVTFVSEEEQGKFHQIEKFIERDIRKAELPESVGEGPKYAPDENRGRFGRGGRSGGRSGGRGRGGRDDRSGRNDRNRRSERPAAGDAASAAAQPVPAAAQPASPDSDHASGRGEGNRGTRDRRRHRGGRNRRRKTPVSGGESSQQ</sequence>
<dbReference type="Proteomes" id="UP001460202">
    <property type="component" value="Unassembled WGS sequence"/>
</dbReference>
<dbReference type="SMART" id="SM00490">
    <property type="entry name" value="HELICc"/>
    <property type="match status" value="1"/>
</dbReference>
<reference evidence="12 13" key="1">
    <citation type="submission" date="2024-03" db="EMBL/GenBank/DDBJ databases">
        <title>Human intestinal bacterial collection.</title>
        <authorList>
            <person name="Pauvert C."/>
            <person name="Hitch T.C.A."/>
            <person name="Clavel T."/>
        </authorList>
    </citation>
    <scope>NUCLEOTIDE SEQUENCE [LARGE SCALE GENOMIC DNA]</scope>
    <source>
        <strain evidence="12 13">CLA-KB-H122</strain>
    </source>
</reference>
<keyword evidence="1 7" id="KW-0547">Nucleotide-binding</keyword>
<accession>A0ABV1H0W5</accession>
<evidence type="ECO:0000256" key="4">
    <source>
        <dbReference type="ARBA" id="ARBA00022840"/>
    </source>
</evidence>
<dbReference type="PROSITE" id="PS51192">
    <property type="entry name" value="HELICASE_ATP_BIND_1"/>
    <property type="match status" value="1"/>
</dbReference>
<dbReference type="Gene3D" id="3.40.50.300">
    <property type="entry name" value="P-loop containing nucleotide triphosphate hydrolases"/>
    <property type="match status" value="2"/>
</dbReference>
<dbReference type="InterPro" id="IPR014014">
    <property type="entry name" value="RNA_helicase_DEAD_Q_motif"/>
</dbReference>
<dbReference type="SUPFAM" id="SSF52540">
    <property type="entry name" value="P-loop containing nucleoside triphosphate hydrolases"/>
    <property type="match status" value="1"/>
</dbReference>
<keyword evidence="4 7" id="KW-0067">ATP-binding</keyword>
<comment type="caution">
    <text evidence="12">The sequence shown here is derived from an EMBL/GenBank/DDBJ whole genome shotgun (WGS) entry which is preliminary data.</text>
</comment>
<dbReference type="CDD" id="cd18787">
    <property type="entry name" value="SF2_C_DEAD"/>
    <property type="match status" value="1"/>
</dbReference>
<feature type="domain" description="Helicase C-terminal" evidence="10">
    <location>
        <begin position="234"/>
        <end position="380"/>
    </location>
</feature>
<protein>
    <submittedName>
        <fullName evidence="12">DEAD/DEAH box helicase</fullName>
        <ecNumber evidence="12">3.6.4.-</ecNumber>
    </submittedName>
</protein>
<dbReference type="GO" id="GO:0004386">
    <property type="term" value="F:helicase activity"/>
    <property type="evidence" value="ECO:0007669"/>
    <property type="project" value="UniProtKB-KW"/>
</dbReference>
<dbReference type="RefSeq" id="WP_349094640.1">
    <property type="nucleotide sequence ID" value="NZ_JBBMFL010000031.1"/>
</dbReference>
<evidence type="ECO:0000256" key="1">
    <source>
        <dbReference type="ARBA" id="ARBA00022741"/>
    </source>
</evidence>
<dbReference type="InterPro" id="IPR050079">
    <property type="entry name" value="DEAD_box_RNA_helicase"/>
</dbReference>
<evidence type="ECO:0000256" key="6">
    <source>
        <dbReference type="PROSITE-ProRule" id="PRU00552"/>
    </source>
</evidence>
<dbReference type="InterPro" id="IPR001650">
    <property type="entry name" value="Helicase_C-like"/>
</dbReference>
<evidence type="ECO:0000259" key="10">
    <source>
        <dbReference type="PROSITE" id="PS51194"/>
    </source>
</evidence>
<dbReference type="Pfam" id="PF00270">
    <property type="entry name" value="DEAD"/>
    <property type="match status" value="1"/>
</dbReference>
<comment type="similarity">
    <text evidence="5 7">Belongs to the DEAD box helicase family.</text>
</comment>
<evidence type="ECO:0000313" key="12">
    <source>
        <dbReference type="EMBL" id="MEQ2546321.1"/>
    </source>
</evidence>
<dbReference type="EMBL" id="JBBMFL010000031">
    <property type="protein sequence ID" value="MEQ2546321.1"/>
    <property type="molecule type" value="Genomic_DNA"/>
</dbReference>
<dbReference type="GO" id="GO:0016787">
    <property type="term" value="F:hydrolase activity"/>
    <property type="evidence" value="ECO:0007669"/>
    <property type="project" value="UniProtKB-KW"/>
</dbReference>
<dbReference type="Pfam" id="PF00271">
    <property type="entry name" value="Helicase_C"/>
    <property type="match status" value="1"/>
</dbReference>
<keyword evidence="2 7" id="KW-0378">Hydrolase</keyword>
<evidence type="ECO:0000256" key="3">
    <source>
        <dbReference type="ARBA" id="ARBA00022806"/>
    </source>
</evidence>
<feature type="domain" description="DEAD-box RNA helicase Q" evidence="11">
    <location>
        <begin position="1"/>
        <end position="29"/>
    </location>
</feature>
<dbReference type="PANTHER" id="PTHR47959">
    <property type="entry name" value="ATP-DEPENDENT RNA HELICASE RHLE-RELATED"/>
    <property type="match status" value="1"/>
</dbReference>
<keyword evidence="3 7" id="KW-0347">Helicase</keyword>
<feature type="domain" description="Helicase ATP-binding" evidence="9">
    <location>
        <begin position="32"/>
        <end position="208"/>
    </location>
</feature>
<feature type="compositionally biased region" description="Low complexity" evidence="8">
    <location>
        <begin position="427"/>
        <end position="447"/>
    </location>
</feature>
<dbReference type="InterPro" id="IPR044742">
    <property type="entry name" value="DEAD/DEAH_RhlB"/>
</dbReference>
<dbReference type="InterPro" id="IPR000629">
    <property type="entry name" value="RNA-helicase_DEAD-box_CS"/>
</dbReference>
<feature type="short sequence motif" description="Q motif" evidence="6">
    <location>
        <begin position="1"/>
        <end position="29"/>
    </location>
</feature>
<dbReference type="PROSITE" id="PS51195">
    <property type="entry name" value="Q_MOTIF"/>
    <property type="match status" value="1"/>
</dbReference>
<feature type="compositionally biased region" description="Basic residues" evidence="8">
    <location>
        <begin position="463"/>
        <end position="478"/>
    </location>
</feature>
<dbReference type="EC" id="3.6.4.-" evidence="12"/>
<dbReference type="PROSITE" id="PS51194">
    <property type="entry name" value="HELICASE_CTER"/>
    <property type="match status" value="1"/>
</dbReference>
<feature type="region of interest" description="Disordered" evidence="8">
    <location>
        <begin position="372"/>
        <end position="488"/>
    </location>
</feature>
<dbReference type="PROSITE" id="PS00039">
    <property type="entry name" value="DEAD_ATP_HELICASE"/>
    <property type="match status" value="1"/>
</dbReference>
<gene>
    <name evidence="12" type="ORF">WMO46_15360</name>
</gene>
<feature type="compositionally biased region" description="Gly residues" evidence="8">
    <location>
        <begin position="392"/>
        <end position="405"/>
    </location>
</feature>
<evidence type="ECO:0000256" key="2">
    <source>
        <dbReference type="ARBA" id="ARBA00022801"/>
    </source>
</evidence>
<evidence type="ECO:0000256" key="7">
    <source>
        <dbReference type="RuleBase" id="RU000492"/>
    </source>
</evidence>
<feature type="compositionally biased region" description="Basic and acidic residues" evidence="8">
    <location>
        <begin position="448"/>
        <end position="462"/>
    </location>
</feature>
<feature type="compositionally biased region" description="Basic and acidic residues" evidence="8">
    <location>
        <begin position="407"/>
        <end position="426"/>
    </location>
</feature>
<evidence type="ECO:0000259" key="11">
    <source>
        <dbReference type="PROSITE" id="PS51195"/>
    </source>
</evidence>
<evidence type="ECO:0000259" key="9">
    <source>
        <dbReference type="PROSITE" id="PS51192"/>
    </source>
</evidence>
<dbReference type="InterPro" id="IPR027417">
    <property type="entry name" value="P-loop_NTPase"/>
</dbReference>
<name>A0ABV1H0W5_9BACT</name>
<evidence type="ECO:0000256" key="5">
    <source>
        <dbReference type="ARBA" id="ARBA00038437"/>
    </source>
</evidence>
<proteinExistence type="inferred from homology"/>
<dbReference type="InterPro" id="IPR011545">
    <property type="entry name" value="DEAD/DEAH_box_helicase_dom"/>
</dbReference>
<dbReference type="SMART" id="SM00487">
    <property type="entry name" value="DEXDc"/>
    <property type="match status" value="1"/>
</dbReference>
<evidence type="ECO:0000313" key="13">
    <source>
        <dbReference type="Proteomes" id="UP001460202"/>
    </source>
</evidence>